<evidence type="ECO:0000313" key="3">
    <source>
        <dbReference type="Proteomes" id="UP000464378"/>
    </source>
</evidence>
<dbReference type="InterPro" id="IPR017850">
    <property type="entry name" value="Alkaline_phosphatase_core_sf"/>
</dbReference>
<evidence type="ECO:0000313" key="2">
    <source>
        <dbReference type="EMBL" id="VIP05470.1"/>
    </source>
</evidence>
<dbReference type="Proteomes" id="UP000464378">
    <property type="component" value="Chromosome"/>
</dbReference>
<dbReference type="PANTHER" id="PTHR43737">
    <property type="entry name" value="BLL7424 PROTEIN"/>
    <property type="match status" value="1"/>
</dbReference>
<proteinExistence type="predicted"/>
<dbReference type="Gene3D" id="3.40.720.10">
    <property type="entry name" value="Alkaline Phosphatase, subunit A"/>
    <property type="match status" value="1"/>
</dbReference>
<sequence length="488" mass="53375">MTMPHFFAPAEPRYPSRREMLSRAGNGMGMLALASLLGDSGLAAAAVPAGTPDPMAAKPSHFPAKAKRVIWLFMNGGPSHVDTWDYKPELAKRDGKELPGFDKNTGFFTAAVGPLMKSPFSFAQHGQSGAWVSSIFPNLAKHVDKMAFLHSCWTDSNNHSPALFKVNTGMARQGFPCVGSWVTYGLGSESRNLPAFVVMYDTLGRGIPKGHSQNWGAGFLPSIYQGTAFKPQGDPIDNLRRPNGMDDSQQRKQLDLLAKLNRRKIDPNLGEPDLAARIETFELAYRMQMAAPDALDLSKEDSATQKLYGLDNPKATHFAKQCLMARRLVERGVRFVQIYSGGMENELSWDGHQDIIKNHAGFAAETDQPIAGLLTDLANRGMLEDTLVIWGGEFGRLPIVQKGGTGRDHNPHAFTVWMAGGGVKGGVHHGATDEVGFKAVEDRVSINDLHATILHLIGMDHKRLTYRFNGRDFRLTDVAGNVVKSILA</sequence>
<reference evidence="2" key="1">
    <citation type="submission" date="2019-04" db="EMBL/GenBank/DDBJ databases">
        <authorList>
            <consortium name="Science for Life Laboratories"/>
        </authorList>
    </citation>
    <scope>NUCLEOTIDE SEQUENCE</scope>
    <source>
        <strain evidence="2">MBLW1</strain>
    </source>
</reference>
<feature type="region of interest" description="Disordered" evidence="1">
    <location>
        <begin position="231"/>
        <end position="250"/>
    </location>
</feature>
<feature type="compositionally biased region" description="Basic and acidic residues" evidence="1">
    <location>
        <begin position="237"/>
        <end position="250"/>
    </location>
</feature>
<evidence type="ECO:0000256" key="1">
    <source>
        <dbReference type="SAM" id="MobiDB-lite"/>
    </source>
</evidence>
<gene>
    <name evidence="2" type="ORF">GMBLW1_37230</name>
</gene>
<dbReference type="InterPro" id="IPR010869">
    <property type="entry name" value="DUF1501"/>
</dbReference>
<dbReference type="InterPro" id="IPR006311">
    <property type="entry name" value="TAT_signal"/>
</dbReference>
<name>A0A6C2YV31_9BACT</name>
<accession>A0A6C2YV31</accession>
<evidence type="ECO:0008006" key="4">
    <source>
        <dbReference type="Google" id="ProtNLM"/>
    </source>
</evidence>
<dbReference type="EMBL" id="LR593887">
    <property type="protein sequence ID" value="VTS08296.1"/>
    <property type="molecule type" value="Genomic_DNA"/>
</dbReference>
<organism evidence="2">
    <name type="scientific">Tuwongella immobilis</name>
    <dbReference type="NCBI Taxonomy" id="692036"/>
    <lineage>
        <taxon>Bacteria</taxon>
        <taxon>Pseudomonadati</taxon>
        <taxon>Planctomycetota</taxon>
        <taxon>Planctomycetia</taxon>
        <taxon>Gemmatales</taxon>
        <taxon>Gemmataceae</taxon>
        <taxon>Tuwongella</taxon>
    </lineage>
</organism>
<dbReference type="InParanoid" id="A0A6C2YV31"/>
<dbReference type="PROSITE" id="PS51318">
    <property type="entry name" value="TAT"/>
    <property type="match status" value="1"/>
</dbReference>
<dbReference type="AlphaFoldDB" id="A0A6C2YV31"/>
<dbReference type="KEGG" id="tim:GMBLW1_37230"/>
<dbReference type="EMBL" id="LR586016">
    <property type="protein sequence ID" value="VIP05470.1"/>
    <property type="molecule type" value="Genomic_DNA"/>
</dbReference>
<dbReference type="RefSeq" id="WP_162660539.1">
    <property type="nucleotide sequence ID" value="NZ_LR593887.1"/>
</dbReference>
<keyword evidence="3" id="KW-1185">Reference proteome</keyword>
<dbReference type="PANTHER" id="PTHR43737:SF1">
    <property type="entry name" value="DUF1501 DOMAIN-CONTAINING PROTEIN"/>
    <property type="match status" value="1"/>
</dbReference>
<protein>
    <recommendedName>
        <fullName evidence="4">DUF1501 domain-containing protein</fullName>
    </recommendedName>
</protein>
<dbReference type="SUPFAM" id="SSF53649">
    <property type="entry name" value="Alkaline phosphatase-like"/>
    <property type="match status" value="1"/>
</dbReference>
<dbReference type="Pfam" id="PF07394">
    <property type="entry name" value="DUF1501"/>
    <property type="match status" value="1"/>
</dbReference>